<keyword evidence="3" id="KW-0998">Cell outer membrane</keyword>
<gene>
    <name evidence="7" type="ORF">H3Z74_00955</name>
</gene>
<dbReference type="Gene3D" id="2.170.130.10">
    <property type="entry name" value="TonB-dependent receptor, plug domain"/>
    <property type="match status" value="1"/>
</dbReference>
<protein>
    <submittedName>
        <fullName evidence="7">TonB-dependent receptor</fullName>
    </submittedName>
</protein>
<comment type="subcellular location">
    <subcellularLocation>
        <location evidence="1">Cell outer membrane</location>
    </subcellularLocation>
</comment>
<keyword evidence="7" id="KW-0675">Receptor</keyword>
<reference evidence="7 8" key="1">
    <citation type="submission" date="2020-09" db="EMBL/GenBank/DDBJ databases">
        <title>Sphingomonas sp., a new species isolated from pork steak.</title>
        <authorList>
            <person name="Heidler von Heilborn D."/>
        </authorList>
    </citation>
    <scope>NUCLEOTIDE SEQUENCE [LARGE SCALE GENOMIC DNA]</scope>
    <source>
        <strain evidence="8">S8-3T</strain>
    </source>
</reference>
<evidence type="ECO:0000256" key="2">
    <source>
        <dbReference type="ARBA" id="ARBA00023136"/>
    </source>
</evidence>
<dbReference type="InterPro" id="IPR010104">
    <property type="entry name" value="TonB_rcpt_bac"/>
</dbReference>
<sequence length="1145" mass="122804">MKNEFSGHARGLVLHGGVSLLALAMMGTAGAAQAQTANAVADTPAQTQSSSGSAPVAETTAEDRSDDIVVVGVREALASAQSTKKNADTVVDSISATDIGAFPDKSVAAALQRVPGITVSRLQSSDDSTHPSGEPAGVLIRGLPQVRTEFNGRDSFSADASRGLNFNDVSPELMAGVDAYKNQTAEMIEGGIAGTVNLRTRLPLDSKGLLVAGNVKATYGDRSKDWNYEYSGILSYSVDTGAGTFGLLANYAHSHVVTRTESVIMDKIDTYCSAGAVDTQGKAIIGADGKIGCTANPFGGTGWAYAPDGVRYSQVDYDRTRRGIALAAQYEDPTGDFRASVQYNDSKYRNAWLERASHTIFDGNYYGTPAFNPRASTVLGPAPGTSGFVFGPNGMLQSGTLTQGHGSWRGSFDSVQDAIDTGSAVPGLPFVNFCGAGSSCSSLRDGLYFQNEARNFDHSERTQDLSANFKWDLNDRLHLNVDAQKIWAHTNNNDILVAVGSMANMEYSVNRDGTPTVKLLPGSNVNYAAGGLANPHNYWLPFIQGHVEDNDADEFALRGDVEYEFGDGGWLNSLKVGVRYADRNQTVRYSTFNWSPIAAPWNCNGPGFNIDNTTPGAYPACAQPHANFKGYGAGIWESTDLGSGFYNGNVYDNGDLVYLNRPTLRNFDKLVSSLSGPNTNSPLSPGWSPICDRSGLIANSCFLPQEVMRVKEKTTAGYAMLRFGGDDKTIFGGIGVQGNIGVRVIKTSIDSEGRVGFPDANIFGNVAPCVPGAPPPNGWVVNPACFLTPTIRAFADGGSDPNNYKTDYTNVLPTFNVRFGLDSKQFIRFAASRAMARPDFGLLRNFVSIQAPVFDGRATSPYLVRDAQGNVTGYNFVFRAESGFAGLKPVLADQFDLTYERYMGRSSSFTFGAFYKQLHNSIAYGDFTRTITNNSSTQTVLLRGPRNEKGGGKLYGFEAAYQTFFDFLPGALKGLGAQVNYTFVKQSGINNSNLIAVGALDAGGTGGQGAGLDVSGGRGAVIDSHRLAGISDHTFNVVGLYEYGPVGLRIAYNWRSRFLTNNLDCCIGLPVFQKSAGFLDGSLRFSVNKYVELSIEGSNLLNTTTVYQQQIFGDSVATPGAKPVYLDSNWGRVDRRFQFGARFKF</sequence>
<name>A0A7H0LJK8_9SPHN</name>
<keyword evidence="5" id="KW-0732">Signal</keyword>
<evidence type="ECO:0000256" key="1">
    <source>
        <dbReference type="ARBA" id="ARBA00004442"/>
    </source>
</evidence>
<proteinExistence type="predicted"/>
<evidence type="ECO:0000313" key="7">
    <source>
        <dbReference type="EMBL" id="QNQ09861.1"/>
    </source>
</evidence>
<dbReference type="GO" id="GO:0009279">
    <property type="term" value="C:cell outer membrane"/>
    <property type="evidence" value="ECO:0007669"/>
    <property type="project" value="UniProtKB-SubCell"/>
</dbReference>
<feature type="chain" id="PRO_5028985023" evidence="5">
    <location>
        <begin position="35"/>
        <end position="1145"/>
    </location>
</feature>
<dbReference type="InterPro" id="IPR036942">
    <property type="entry name" value="Beta-barrel_TonB_sf"/>
</dbReference>
<dbReference type="NCBIfam" id="TIGR01782">
    <property type="entry name" value="TonB-Xanth-Caul"/>
    <property type="match status" value="1"/>
</dbReference>
<feature type="signal peptide" evidence="5">
    <location>
        <begin position="1"/>
        <end position="34"/>
    </location>
</feature>
<dbReference type="PANTHER" id="PTHR40980:SF3">
    <property type="entry name" value="TONB-DEPENDENT RECEPTOR-LIKE BETA-BARREL DOMAIN-CONTAINING PROTEIN"/>
    <property type="match status" value="1"/>
</dbReference>
<dbReference type="AlphaFoldDB" id="A0A7H0LJK8"/>
<dbReference type="KEGG" id="spap:H3Z74_00955"/>
<feature type="region of interest" description="Disordered" evidence="4">
    <location>
        <begin position="40"/>
        <end position="63"/>
    </location>
</feature>
<accession>A0A7H0LJK8</accession>
<dbReference type="PANTHER" id="PTHR40980">
    <property type="entry name" value="PLUG DOMAIN-CONTAINING PROTEIN"/>
    <property type="match status" value="1"/>
</dbReference>
<dbReference type="RefSeq" id="WP_187762170.1">
    <property type="nucleotide sequence ID" value="NZ_CP061038.1"/>
</dbReference>
<organism evidence="7 8">
    <name type="scientific">Sphingomonas alpina</name>
    <dbReference type="NCBI Taxonomy" id="653931"/>
    <lineage>
        <taxon>Bacteria</taxon>
        <taxon>Pseudomonadati</taxon>
        <taxon>Pseudomonadota</taxon>
        <taxon>Alphaproteobacteria</taxon>
        <taxon>Sphingomonadales</taxon>
        <taxon>Sphingomonadaceae</taxon>
        <taxon>Sphingomonas</taxon>
    </lineage>
</organism>
<dbReference type="Gene3D" id="2.40.170.20">
    <property type="entry name" value="TonB-dependent receptor, beta-barrel domain"/>
    <property type="match status" value="1"/>
</dbReference>
<evidence type="ECO:0000256" key="3">
    <source>
        <dbReference type="ARBA" id="ARBA00023237"/>
    </source>
</evidence>
<evidence type="ECO:0000313" key="8">
    <source>
        <dbReference type="Proteomes" id="UP000516148"/>
    </source>
</evidence>
<dbReference type="EMBL" id="CP061038">
    <property type="protein sequence ID" value="QNQ09861.1"/>
    <property type="molecule type" value="Genomic_DNA"/>
</dbReference>
<keyword evidence="2" id="KW-0472">Membrane</keyword>
<evidence type="ECO:0000256" key="5">
    <source>
        <dbReference type="SAM" id="SignalP"/>
    </source>
</evidence>
<keyword evidence="8" id="KW-1185">Reference proteome</keyword>
<feature type="compositionally biased region" description="Polar residues" evidence="4">
    <location>
        <begin position="44"/>
        <end position="53"/>
    </location>
</feature>
<dbReference type="InterPro" id="IPR037066">
    <property type="entry name" value="Plug_dom_sf"/>
</dbReference>
<dbReference type="InterPro" id="IPR012910">
    <property type="entry name" value="Plug_dom"/>
</dbReference>
<dbReference type="Pfam" id="PF07715">
    <property type="entry name" value="Plug"/>
    <property type="match status" value="1"/>
</dbReference>
<dbReference type="Proteomes" id="UP000516148">
    <property type="component" value="Chromosome"/>
</dbReference>
<dbReference type="SUPFAM" id="SSF56935">
    <property type="entry name" value="Porins"/>
    <property type="match status" value="1"/>
</dbReference>
<evidence type="ECO:0000256" key="4">
    <source>
        <dbReference type="SAM" id="MobiDB-lite"/>
    </source>
</evidence>
<feature type="domain" description="TonB-dependent receptor plug" evidence="6">
    <location>
        <begin position="84"/>
        <end position="195"/>
    </location>
</feature>
<evidence type="ECO:0000259" key="6">
    <source>
        <dbReference type="Pfam" id="PF07715"/>
    </source>
</evidence>